<feature type="transmembrane region" description="Helical" evidence="3">
    <location>
        <begin position="89"/>
        <end position="110"/>
    </location>
</feature>
<keyword evidence="2" id="KW-0804">Transcription</keyword>
<feature type="transmembrane region" description="Helical" evidence="3">
    <location>
        <begin position="116"/>
        <end position="136"/>
    </location>
</feature>
<organism evidence="4 5">
    <name type="scientific">Ornithinimicrobium humiphilum</name>
    <dbReference type="NCBI Taxonomy" id="125288"/>
    <lineage>
        <taxon>Bacteria</taxon>
        <taxon>Bacillati</taxon>
        <taxon>Actinomycetota</taxon>
        <taxon>Actinomycetes</taxon>
        <taxon>Micrococcales</taxon>
        <taxon>Ornithinimicrobiaceae</taxon>
        <taxon>Ornithinimicrobium</taxon>
    </lineage>
</organism>
<dbReference type="EMBL" id="VFPU01000001">
    <property type="protein sequence ID" value="TQM97086.1"/>
    <property type="molecule type" value="Genomic_DNA"/>
</dbReference>
<keyword evidence="3" id="KW-0472">Membrane</keyword>
<dbReference type="OrthoDB" id="4864508at2"/>
<feature type="transmembrane region" description="Helical" evidence="3">
    <location>
        <begin position="253"/>
        <end position="271"/>
    </location>
</feature>
<evidence type="ECO:0000256" key="3">
    <source>
        <dbReference type="SAM" id="Phobius"/>
    </source>
</evidence>
<accession>A0A543KPU1</accession>
<dbReference type="InterPro" id="IPR041916">
    <property type="entry name" value="Anti_sigma_zinc_sf"/>
</dbReference>
<keyword evidence="3" id="KW-1133">Transmembrane helix</keyword>
<evidence type="ECO:0000313" key="5">
    <source>
        <dbReference type="Proteomes" id="UP000315133"/>
    </source>
</evidence>
<proteinExistence type="predicted"/>
<feature type="transmembrane region" description="Helical" evidence="3">
    <location>
        <begin position="157"/>
        <end position="179"/>
    </location>
</feature>
<protein>
    <submittedName>
        <fullName evidence="4">Uncharacterized protein</fullName>
    </submittedName>
</protein>
<gene>
    <name evidence="4" type="ORF">FB476_1986</name>
</gene>
<evidence type="ECO:0000256" key="1">
    <source>
        <dbReference type="ARBA" id="ARBA00023015"/>
    </source>
</evidence>
<comment type="caution">
    <text evidence="4">The sequence shown here is derived from an EMBL/GenBank/DDBJ whole genome shotgun (WGS) entry which is preliminary data.</text>
</comment>
<dbReference type="AlphaFoldDB" id="A0A543KPU1"/>
<keyword evidence="3" id="KW-0812">Transmembrane</keyword>
<dbReference type="RefSeq" id="WP_141818610.1">
    <property type="nucleotide sequence ID" value="NZ_BAAAIL010000002.1"/>
</dbReference>
<evidence type="ECO:0000313" key="4">
    <source>
        <dbReference type="EMBL" id="TQM97086.1"/>
    </source>
</evidence>
<evidence type="ECO:0000256" key="2">
    <source>
        <dbReference type="ARBA" id="ARBA00023163"/>
    </source>
</evidence>
<feature type="transmembrane region" description="Helical" evidence="3">
    <location>
        <begin position="191"/>
        <end position="209"/>
    </location>
</feature>
<keyword evidence="5" id="KW-1185">Reference proteome</keyword>
<sequence length="282" mass="28522">MSTHAWHVDDASLTAYSGGTAAPVLAASVEAHLLGCAGCRDRLAAQVDPGAVEAAWARLADHVDRPTPGPLERLGLPPRLARSAVATPVMVLSALAAVALLLMVPVLATVAGDEAALLTLLVVAPLAPVAAAGLAYRDLADPAGEISLATPSSGLRLVAARAVVVSGGALALAVAGLLLAGPWVELSPRAVLSWCLPGVALSTLVLLAGTTRLDPLRVATTLAAAWAALVITGSTVRRALRPDLVLDVLASPATQYLALAVALVAAVLTVARRDTVSYRRTA</sequence>
<keyword evidence="1" id="KW-0805">Transcription regulation</keyword>
<dbReference type="Gene3D" id="1.10.10.1320">
    <property type="entry name" value="Anti-sigma factor, zinc-finger domain"/>
    <property type="match status" value="1"/>
</dbReference>
<feature type="transmembrane region" description="Helical" evidence="3">
    <location>
        <begin position="216"/>
        <end position="233"/>
    </location>
</feature>
<dbReference type="Proteomes" id="UP000315133">
    <property type="component" value="Unassembled WGS sequence"/>
</dbReference>
<name>A0A543KPU1_9MICO</name>
<reference evidence="4 5" key="1">
    <citation type="submission" date="2019-06" db="EMBL/GenBank/DDBJ databases">
        <title>Sequencing the genomes of 1000 actinobacteria strains.</title>
        <authorList>
            <person name="Klenk H.-P."/>
        </authorList>
    </citation>
    <scope>NUCLEOTIDE SEQUENCE [LARGE SCALE GENOMIC DNA]</scope>
    <source>
        <strain evidence="4 5">DSM 12362</strain>
    </source>
</reference>